<gene>
    <name evidence="3" type="ORF">O9K51_02351</name>
</gene>
<evidence type="ECO:0000313" key="4">
    <source>
        <dbReference type="Proteomes" id="UP001163105"/>
    </source>
</evidence>
<accession>A0AB34FYT7</accession>
<name>A0AB34FYT7_9HYPO</name>
<feature type="signal peptide" evidence="2">
    <location>
        <begin position="1"/>
        <end position="19"/>
    </location>
</feature>
<feature type="compositionally biased region" description="Low complexity" evidence="1">
    <location>
        <begin position="322"/>
        <end position="340"/>
    </location>
</feature>
<reference evidence="3" key="1">
    <citation type="submission" date="2023-01" db="EMBL/GenBank/DDBJ databases">
        <title>The growth and conidiation of Purpureocillium lavendulum are regulated by nitrogen source and histone H3K14 acetylation.</title>
        <authorList>
            <person name="Tang P."/>
            <person name="Han J."/>
            <person name="Zhang C."/>
            <person name="Tang P."/>
            <person name="Qi F."/>
            <person name="Zhang K."/>
            <person name="Liang L."/>
        </authorList>
    </citation>
    <scope>NUCLEOTIDE SEQUENCE</scope>
    <source>
        <strain evidence="3">YMF1.00683</strain>
    </source>
</reference>
<evidence type="ECO:0000256" key="2">
    <source>
        <dbReference type="SAM" id="SignalP"/>
    </source>
</evidence>
<keyword evidence="4" id="KW-1185">Reference proteome</keyword>
<dbReference type="Proteomes" id="UP001163105">
    <property type="component" value="Unassembled WGS sequence"/>
</dbReference>
<comment type="caution">
    <text evidence="3">The sequence shown here is derived from an EMBL/GenBank/DDBJ whole genome shotgun (WGS) entry which is preliminary data.</text>
</comment>
<feature type="chain" id="PRO_5044286818" evidence="2">
    <location>
        <begin position="20"/>
        <end position="708"/>
    </location>
</feature>
<sequence length="708" mass="76561">MKRGIQAVAALCAFAGVLGSNEWRDPKITGIPKPQIAAIIPTKSGQIGINPPPPESMFVQVNFPRLVATYYSAMLTVSVDSKGHIGKNTKYLTDLGTSTKWIGPDPNFITVATKTSTKDGKPTKGTYTMGVSAAKNTAGGLDILLSPAVKAKLEAISKKVTPCSAKRKRGVKQRRGPACGLADFVNRVGDDAELRELFTHQITDEVWAGVDEGYGGPADENPGFAHPEEDEGYFSADEDGFFEGHAGDDTVEAVVFSSEEEAAAIAAEVAGAHAGGIFGASTVTSGSFLAFLWGVVSKGKPIEPVYQVPKESIHKITKTKTKTSGPTSTHSSTTSSKCPSKTALPACGDDCIPTRVKVEDPKKTPGPQRGWACSKSSEAHGRGLTRRVLQQQGDTKDCPCAPGSLELITPYFPETQQTIWDSIKDLHNTKPEARVSCETGGISNAPSKWFGDIAKNFCPLAAKSEHGTGSIAYDVYGNKIPLLKNKVATKVDNKLEGRSVLYERTPPETKDMYKDFKFFVSWEPAKGDCVMPKDTMCVDAYAKAVKTNCGQNHGSAGDRLFVDTVIDVGCGKYTWHVEAPPKAPPPKPKPEAGEQKCTDKYKHPDVPWDAQTTWAQFGCKDYSDKVMKPGDKPLYWHSLFIYFLNYQISWVDGCDIVKEQSALHPLGKDNPLDCSQLMIENYQKCGSNGGAGGSRQVGCLKYEFYPKN</sequence>
<dbReference type="AlphaFoldDB" id="A0AB34FYT7"/>
<dbReference type="EMBL" id="JAQHRD010000002">
    <property type="protein sequence ID" value="KAJ6443958.1"/>
    <property type="molecule type" value="Genomic_DNA"/>
</dbReference>
<evidence type="ECO:0000313" key="3">
    <source>
        <dbReference type="EMBL" id="KAJ6443958.1"/>
    </source>
</evidence>
<keyword evidence="2" id="KW-0732">Signal</keyword>
<proteinExistence type="predicted"/>
<protein>
    <submittedName>
        <fullName evidence="3">NAD-dependent 15-hydroxyprostaglandin dehydrogenase</fullName>
    </submittedName>
</protein>
<feature type="region of interest" description="Disordered" evidence="1">
    <location>
        <begin position="317"/>
        <end position="340"/>
    </location>
</feature>
<evidence type="ECO:0000256" key="1">
    <source>
        <dbReference type="SAM" id="MobiDB-lite"/>
    </source>
</evidence>
<organism evidence="3 4">
    <name type="scientific">Purpureocillium lavendulum</name>
    <dbReference type="NCBI Taxonomy" id="1247861"/>
    <lineage>
        <taxon>Eukaryota</taxon>
        <taxon>Fungi</taxon>
        <taxon>Dikarya</taxon>
        <taxon>Ascomycota</taxon>
        <taxon>Pezizomycotina</taxon>
        <taxon>Sordariomycetes</taxon>
        <taxon>Hypocreomycetidae</taxon>
        <taxon>Hypocreales</taxon>
        <taxon>Ophiocordycipitaceae</taxon>
        <taxon>Purpureocillium</taxon>
    </lineage>
</organism>
<feature type="region of interest" description="Disordered" evidence="1">
    <location>
        <begin position="358"/>
        <end position="378"/>
    </location>
</feature>